<sequence>MNHSRTETPPRAAAADAGLLRETLAESAYAITPSRPPLAAVERAGRRIRRRRRAVVAGAGCGLLLVPLTVLALRGTDSDTDRATPPAASAAASPSVAAGKVRVVTPGERVAVGTGTTLWLAPDGLYWKRPDLPVQSQNITDGNIAMNQPGVEMRTYGEKTGALLFGTFHGKGEAARVRIETADGDIEGTALTLAGSRGWGAWYTALKPSATSRGPFDGGARRVTVYDATGGVIAQTDFPR</sequence>
<keyword evidence="1" id="KW-1133">Transmembrane helix</keyword>
<gene>
    <name evidence="2" type="ORF">RM764_08525</name>
</gene>
<reference evidence="3" key="1">
    <citation type="submission" date="2023-07" db="EMBL/GenBank/DDBJ databases">
        <title>30 novel species of actinomycetes from the DSMZ collection.</title>
        <authorList>
            <person name="Nouioui I."/>
        </authorList>
    </citation>
    <scope>NUCLEOTIDE SEQUENCE [LARGE SCALE GENOMIC DNA]</scope>
    <source>
        <strain evidence="3">DSM 41699</strain>
    </source>
</reference>
<evidence type="ECO:0000256" key="1">
    <source>
        <dbReference type="SAM" id="Phobius"/>
    </source>
</evidence>
<evidence type="ECO:0000313" key="2">
    <source>
        <dbReference type="EMBL" id="MDT0463059.1"/>
    </source>
</evidence>
<name>A0ABU2TQ63_9ACTN</name>
<evidence type="ECO:0000313" key="3">
    <source>
        <dbReference type="Proteomes" id="UP001183809"/>
    </source>
</evidence>
<dbReference type="RefSeq" id="WP_311693607.1">
    <property type="nucleotide sequence ID" value="NZ_JAVREY010000007.1"/>
</dbReference>
<keyword evidence="1" id="KW-0472">Membrane</keyword>
<accession>A0ABU2TQ63</accession>
<proteinExistence type="predicted"/>
<dbReference type="EMBL" id="JAVREY010000007">
    <property type="protein sequence ID" value="MDT0463059.1"/>
    <property type="molecule type" value="Genomic_DNA"/>
</dbReference>
<dbReference type="Proteomes" id="UP001183809">
    <property type="component" value="Unassembled WGS sequence"/>
</dbReference>
<feature type="transmembrane region" description="Helical" evidence="1">
    <location>
        <begin position="54"/>
        <end position="73"/>
    </location>
</feature>
<comment type="caution">
    <text evidence="2">The sequence shown here is derived from an EMBL/GenBank/DDBJ whole genome shotgun (WGS) entry which is preliminary data.</text>
</comment>
<organism evidence="2 3">
    <name type="scientific">Streptomyces gibsoniae</name>
    <dbReference type="NCBI Taxonomy" id="3075529"/>
    <lineage>
        <taxon>Bacteria</taxon>
        <taxon>Bacillati</taxon>
        <taxon>Actinomycetota</taxon>
        <taxon>Actinomycetes</taxon>
        <taxon>Kitasatosporales</taxon>
        <taxon>Streptomycetaceae</taxon>
        <taxon>Streptomyces</taxon>
    </lineage>
</organism>
<keyword evidence="1" id="KW-0812">Transmembrane</keyword>
<keyword evidence="3" id="KW-1185">Reference proteome</keyword>
<protein>
    <submittedName>
        <fullName evidence="2">Uncharacterized protein</fullName>
    </submittedName>
</protein>